<evidence type="ECO:0000256" key="3">
    <source>
        <dbReference type="ARBA" id="ARBA00022840"/>
    </source>
</evidence>
<dbReference type="AlphaFoldDB" id="A0A2D0IRV9"/>
<dbReference type="OrthoDB" id="24041at2"/>
<evidence type="ECO:0000313" key="6">
    <source>
        <dbReference type="EMBL" id="PHM24558.1"/>
    </source>
</evidence>
<gene>
    <name evidence="6" type="ORF">Xbud_03266</name>
</gene>
<dbReference type="PROSITE" id="PS50975">
    <property type="entry name" value="ATP_GRASP"/>
    <property type="match status" value="1"/>
</dbReference>
<sequence length="423" mass="48021">MKHLIFIDANNAAIQAMDEALQRGYKVTFFRQNNVYFYQNNDYTQSVLRRIHTIVDMKNGTDVSEVEYLLNSILRQETIDGVIAPNEPSLEAVAEACKRYDIPFSNPQGVKNARNKHKARATLEEHHVPTIRSWIANTLDEAKTIFEQNNPPFIFKPVSGFDSLLAVKVSTQEEVSKAAMNILNTSEKIALPYTEIFSRGILIEEFLSGKLISAEVGIYKDMFFPFMISGRSQSRFNECIELGSLMPADLSNDEKNKCFTYARDVCQALGLDHGIYHIELMYTKTGPILVEANPRLMGGVMPEIYHQSTGESIYPSLFTIATCSDTPIKLPSAYRAVTVRKIMPLENGIIADELFIDDIKNNKNLVNFYTDKIEPSRQVYENEVLGRIMVAHDDLYNANLIADEILLELECRIGIKLHQPLYR</sequence>
<feature type="domain" description="ATP-grasp" evidence="5">
    <location>
        <begin position="120"/>
        <end position="322"/>
    </location>
</feature>
<dbReference type="EMBL" id="NIBS01000024">
    <property type="protein sequence ID" value="PHM24558.1"/>
    <property type="molecule type" value="Genomic_DNA"/>
</dbReference>
<dbReference type="GO" id="GO:0005524">
    <property type="term" value="F:ATP binding"/>
    <property type="evidence" value="ECO:0007669"/>
    <property type="project" value="UniProtKB-UniRule"/>
</dbReference>
<dbReference type="GO" id="GO:0046872">
    <property type="term" value="F:metal ion binding"/>
    <property type="evidence" value="ECO:0007669"/>
    <property type="project" value="InterPro"/>
</dbReference>
<dbReference type="InterPro" id="IPR052032">
    <property type="entry name" value="ATP-dep_AA_Ligase"/>
</dbReference>
<evidence type="ECO:0000313" key="7">
    <source>
        <dbReference type="Proteomes" id="UP000225833"/>
    </source>
</evidence>
<keyword evidence="3 4" id="KW-0067">ATP-binding</keyword>
<organism evidence="6 7">
    <name type="scientific">Xenorhabdus budapestensis</name>
    <dbReference type="NCBI Taxonomy" id="290110"/>
    <lineage>
        <taxon>Bacteria</taxon>
        <taxon>Pseudomonadati</taxon>
        <taxon>Pseudomonadota</taxon>
        <taxon>Gammaproteobacteria</taxon>
        <taxon>Enterobacterales</taxon>
        <taxon>Morganellaceae</taxon>
        <taxon>Xenorhabdus</taxon>
    </lineage>
</organism>
<dbReference type="Gene3D" id="3.30.470.20">
    <property type="entry name" value="ATP-grasp fold, B domain"/>
    <property type="match status" value="1"/>
</dbReference>
<evidence type="ECO:0000256" key="2">
    <source>
        <dbReference type="ARBA" id="ARBA00022741"/>
    </source>
</evidence>
<evidence type="ECO:0000256" key="4">
    <source>
        <dbReference type="PROSITE-ProRule" id="PRU00409"/>
    </source>
</evidence>
<dbReference type="Proteomes" id="UP000225833">
    <property type="component" value="Unassembled WGS sequence"/>
</dbReference>
<keyword evidence="2 4" id="KW-0547">Nucleotide-binding</keyword>
<dbReference type="GO" id="GO:0016874">
    <property type="term" value="F:ligase activity"/>
    <property type="evidence" value="ECO:0007669"/>
    <property type="project" value="UniProtKB-KW"/>
</dbReference>
<comment type="caution">
    <text evidence="6">The sequence shown here is derived from an EMBL/GenBank/DDBJ whole genome shotgun (WGS) entry which is preliminary data.</text>
</comment>
<protein>
    <recommendedName>
        <fullName evidence="5">ATP-grasp domain-containing protein</fullName>
    </recommendedName>
</protein>
<dbReference type="Pfam" id="PF13535">
    <property type="entry name" value="ATP-grasp_4"/>
    <property type="match status" value="1"/>
</dbReference>
<accession>A0A2D0IRV9</accession>
<dbReference type="Gene3D" id="3.40.50.20">
    <property type="match status" value="1"/>
</dbReference>
<evidence type="ECO:0000256" key="1">
    <source>
        <dbReference type="ARBA" id="ARBA00022598"/>
    </source>
</evidence>
<name>A0A2D0IRV9_XENBU</name>
<dbReference type="PANTHER" id="PTHR43585">
    <property type="entry name" value="FUMIPYRROLE BIOSYNTHESIS PROTEIN C"/>
    <property type="match status" value="1"/>
</dbReference>
<dbReference type="SUPFAM" id="SSF56059">
    <property type="entry name" value="Glutathione synthetase ATP-binding domain-like"/>
    <property type="match status" value="1"/>
</dbReference>
<dbReference type="InterPro" id="IPR011761">
    <property type="entry name" value="ATP-grasp"/>
</dbReference>
<evidence type="ECO:0000259" key="5">
    <source>
        <dbReference type="PROSITE" id="PS50975"/>
    </source>
</evidence>
<proteinExistence type="predicted"/>
<dbReference type="RefSeq" id="WP_099136995.1">
    <property type="nucleotide sequence ID" value="NZ_CAWNNJ010000091.1"/>
</dbReference>
<keyword evidence="1" id="KW-0436">Ligase</keyword>
<reference evidence="6 7" key="1">
    <citation type="journal article" date="2017" name="Nat. Microbiol.">
        <title>Natural product diversity associated with the nematode symbionts Photorhabdus and Xenorhabdus.</title>
        <authorList>
            <person name="Tobias N.J."/>
            <person name="Wolff H."/>
            <person name="Djahanschiri B."/>
            <person name="Grundmann F."/>
            <person name="Kronenwerth M."/>
            <person name="Shi Y.M."/>
            <person name="Simonyi S."/>
            <person name="Grun P."/>
            <person name="Shapiro-Ilan D."/>
            <person name="Pidot S.J."/>
            <person name="Stinear T.P."/>
            <person name="Ebersberger I."/>
            <person name="Bode H.B."/>
        </authorList>
    </citation>
    <scope>NUCLEOTIDE SEQUENCE [LARGE SCALE GENOMIC DNA]</scope>
    <source>
        <strain evidence="6 7">DSM 16342</strain>
    </source>
</reference>
<dbReference type="PANTHER" id="PTHR43585:SF2">
    <property type="entry name" value="ATP-GRASP ENZYME FSQD"/>
    <property type="match status" value="1"/>
</dbReference>